<reference evidence="1" key="2">
    <citation type="journal article" date="2015" name="Fish Shellfish Immunol.">
        <title>Early steps in the European eel (Anguilla anguilla)-Vibrio vulnificus interaction in the gills: Role of the RtxA13 toxin.</title>
        <authorList>
            <person name="Callol A."/>
            <person name="Pajuelo D."/>
            <person name="Ebbesson L."/>
            <person name="Teles M."/>
            <person name="MacKenzie S."/>
            <person name="Amaro C."/>
        </authorList>
    </citation>
    <scope>NUCLEOTIDE SEQUENCE</scope>
</reference>
<protein>
    <submittedName>
        <fullName evidence="1">Uncharacterized protein</fullName>
    </submittedName>
</protein>
<organism evidence="1">
    <name type="scientific">Anguilla anguilla</name>
    <name type="common">European freshwater eel</name>
    <name type="synonym">Muraena anguilla</name>
    <dbReference type="NCBI Taxonomy" id="7936"/>
    <lineage>
        <taxon>Eukaryota</taxon>
        <taxon>Metazoa</taxon>
        <taxon>Chordata</taxon>
        <taxon>Craniata</taxon>
        <taxon>Vertebrata</taxon>
        <taxon>Euteleostomi</taxon>
        <taxon>Actinopterygii</taxon>
        <taxon>Neopterygii</taxon>
        <taxon>Teleostei</taxon>
        <taxon>Anguilliformes</taxon>
        <taxon>Anguillidae</taxon>
        <taxon>Anguilla</taxon>
    </lineage>
</organism>
<name>A0A0E9TN90_ANGAN</name>
<evidence type="ECO:0000313" key="1">
    <source>
        <dbReference type="EMBL" id="JAH54208.1"/>
    </source>
</evidence>
<reference evidence="1" key="1">
    <citation type="submission" date="2014-11" db="EMBL/GenBank/DDBJ databases">
        <authorList>
            <person name="Amaro Gonzalez C."/>
        </authorList>
    </citation>
    <scope>NUCLEOTIDE SEQUENCE</scope>
</reference>
<sequence length="36" mass="4031">MSHLDRPILSRVCQLTTALSMSLGPYFIQEISGCMM</sequence>
<dbReference type="EMBL" id="GBXM01054369">
    <property type="protein sequence ID" value="JAH54208.1"/>
    <property type="molecule type" value="Transcribed_RNA"/>
</dbReference>
<accession>A0A0E9TN90</accession>
<dbReference type="AlphaFoldDB" id="A0A0E9TN90"/>
<proteinExistence type="predicted"/>